<accession>A0ABN1W4A9</accession>
<evidence type="ECO:0000313" key="2">
    <source>
        <dbReference type="EMBL" id="GAA1233932.1"/>
    </source>
</evidence>
<organism evidence="2 3">
    <name type="scientific">Kitasatospora nipponensis</name>
    <dbReference type="NCBI Taxonomy" id="258049"/>
    <lineage>
        <taxon>Bacteria</taxon>
        <taxon>Bacillati</taxon>
        <taxon>Actinomycetota</taxon>
        <taxon>Actinomycetes</taxon>
        <taxon>Kitasatosporales</taxon>
        <taxon>Streptomycetaceae</taxon>
        <taxon>Kitasatospora</taxon>
    </lineage>
</organism>
<reference evidence="2 3" key="1">
    <citation type="journal article" date="2019" name="Int. J. Syst. Evol. Microbiol.">
        <title>The Global Catalogue of Microorganisms (GCM) 10K type strain sequencing project: providing services to taxonomists for standard genome sequencing and annotation.</title>
        <authorList>
            <consortium name="The Broad Institute Genomics Platform"/>
            <consortium name="The Broad Institute Genome Sequencing Center for Infectious Disease"/>
            <person name="Wu L."/>
            <person name="Ma J."/>
        </authorList>
    </citation>
    <scope>NUCLEOTIDE SEQUENCE [LARGE SCALE GENOMIC DNA]</scope>
    <source>
        <strain evidence="2 3">JCM 13004</strain>
    </source>
</reference>
<keyword evidence="3" id="KW-1185">Reference proteome</keyword>
<gene>
    <name evidence="2" type="ORF">GCM10009665_25270</name>
</gene>
<evidence type="ECO:0000256" key="1">
    <source>
        <dbReference type="SAM" id="MobiDB-lite"/>
    </source>
</evidence>
<protein>
    <submittedName>
        <fullName evidence="2">Uncharacterized protein</fullName>
    </submittedName>
</protein>
<sequence length="173" mass="18282">MTVFYCSKCSIALTPDLTAPSSVPIVPDLDSARPKGARQASPTVPRGHYALEGEPWGAPFVRQEDQDNPVPGFPRGPLMATEEGFVVSAGVRSTVVVHPDDVPDLQPLPGWESSTGCCGPNGTEGLNRACPCGVRIATLAADCSGPYELHLDPVRTYAFDGQGTASDTEDRSR</sequence>
<proteinExistence type="predicted"/>
<feature type="region of interest" description="Disordered" evidence="1">
    <location>
        <begin position="28"/>
        <end position="48"/>
    </location>
</feature>
<evidence type="ECO:0000313" key="3">
    <source>
        <dbReference type="Proteomes" id="UP001500037"/>
    </source>
</evidence>
<dbReference type="EMBL" id="BAAALF010000034">
    <property type="protein sequence ID" value="GAA1233932.1"/>
    <property type="molecule type" value="Genomic_DNA"/>
</dbReference>
<comment type="caution">
    <text evidence="2">The sequence shown here is derived from an EMBL/GenBank/DDBJ whole genome shotgun (WGS) entry which is preliminary data.</text>
</comment>
<dbReference type="Proteomes" id="UP001500037">
    <property type="component" value="Unassembled WGS sequence"/>
</dbReference>
<name>A0ABN1W4A9_9ACTN</name>